<accession>A0A418VXG9</accession>
<name>A0A418VXG9_9PROT</name>
<protein>
    <submittedName>
        <fullName evidence="2">Uncharacterized protein</fullName>
    </submittedName>
</protein>
<dbReference type="Proteomes" id="UP000283458">
    <property type="component" value="Unassembled WGS sequence"/>
</dbReference>
<dbReference type="EMBL" id="QYUL01000002">
    <property type="protein sequence ID" value="RJF81859.1"/>
    <property type="molecule type" value="Genomic_DNA"/>
</dbReference>
<evidence type="ECO:0000256" key="1">
    <source>
        <dbReference type="SAM" id="MobiDB-lite"/>
    </source>
</evidence>
<organism evidence="2 3">
    <name type="scientific">Azospirillum cavernae</name>
    <dbReference type="NCBI Taxonomy" id="2320860"/>
    <lineage>
        <taxon>Bacteria</taxon>
        <taxon>Pseudomonadati</taxon>
        <taxon>Pseudomonadota</taxon>
        <taxon>Alphaproteobacteria</taxon>
        <taxon>Rhodospirillales</taxon>
        <taxon>Azospirillaceae</taxon>
        <taxon>Azospirillum</taxon>
    </lineage>
</organism>
<feature type="compositionally biased region" description="Basic and acidic residues" evidence="1">
    <location>
        <begin position="299"/>
        <end position="314"/>
    </location>
</feature>
<feature type="region of interest" description="Disordered" evidence="1">
    <location>
        <begin position="299"/>
        <end position="326"/>
    </location>
</feature>
<comment type="caution">
    <text evidence="2">The sequence shown here is derived from an EMBL/GenBank/DDBJ whole genome shotgun (WGS) entry which is preliminary data.</text>
</comment>
<keyword evidence="3" id="KW-1185">Reference proteome</keyword>
<dbReference type="RefSeq" id="WP_119831943.1">
    <property type="nucleotide sequence ID" value="NZ_QYUL01000002.1"/>
</dbReference>
<evidence type="ECO:0000313" key="3">
    <source>
        <dbReference type="Proteomes" id="UP000283458"/>
    </source>
</evidence>
<feature type="compositionally biased region" description="Low complexity" evidence="1">
    <location>
        <begin position="21"/>
        <end position="36"/>
    </location>
</feature>
<feature type="region of interest" description="Disordered" evidence="1">
    <location>
        <begin position="1"/>
        <end position="39"/>
    </location>
</feature>
<dbReference type="AlphaFoldDB" id="A0A418VXG9"/>
<reference evidence="2 3" key="1">
    <citation type="submission" date="2018-09" db="EMBL/GenBank/DDBJ databases">
        <authorList>
            <person name="Zhu H."/>
        </authorList>
    </citation>
    <scope>NUCLEOTIDE SEQUENCE [LARGE SCALE GENOMIC DNA]</scope>
    <source>
        <strain evidence="2 3">K2W22B-5</strain>
    </source>
</reference>
<dbReference type="OrthoDB" id="7306226at2"/>
<sequence length="342" mass="37239">MGVASVPGSVVGAVNRPSLSTTTTTAPKAAATGVAASSPQDQVSLSPLAKSLHDESLTVFNALSDDQRGQLSALVDSGQLSGEDVHNALKQRLKEARRNAFASMGRMFSNDTAEIRLKGATSGQIDGALRTMLERRSGMVNSLTEMERNGERGSQAYKDLSTQLQARDMNPVLNRLAPGSGITRHFTMDFEDSRLMSTHKEGDAVYKLKATSFNLGDLDRAIRPIGERDATALVNEQSFGAESRVSKDRAFSLDDAIIKPIFSGQPDQTTSSFIRDAFRPPEIEELIPTNTPGIYEIKFKPNPDQDKPSLRELLSKSMPTPSTPAQLEERRNYLTGLFAKYT</sequence>
<gene>
    <name evidence="2" type="ORF">D3877_17310</name>
</gene>
<proteinExistence type="predicted"/>
<feature type="compositionally biased region" description="Low complexity" evidence="1">
    <location>
        <begin position="1"/>
        <end position="14"/>
    </location>
</feature>
<evidence type="ECO:0000313" key="2">
    <source>
        <dbReference type="EMBL" id="RJF81859.1"/>
    </source>
</evidence>